<comment type="caution">
    <text evidence="5">The sequence shown here is derived from an EMBL/GenBank/DDBJ whole genome shotgun (WGS) entry which is preliminary data.</text>
</comment>
<dbReference type="RefSeq" id="WP_218595338.1">
    <property type="nucleotide sequence ID" value="NZ_JADQDE010000070.1"/>
</dbReference>
<keyword evidence="6" id="KW-1185">Reference proteome</keyword>
<dbReference type="InterPro" id="IPR003593">
    <property type="entry name" value="AAA+_ATPase"/>
</dbReference>
<dbReference type="PANTHER" id="PTHR43820:SF4">
    <property type="entry name" value="HIGH-AFFINITY BRANCHED-CHAIN AMINO ACID TRANSPORT ATP-BINDING PROTEIN LIVF"/>
    <property type="match status" value="1"/>
</dbReference>
<dbReference type="PROSITE" id="PS00211">
    <property type="entry name" value="ABC_TRANSPORTER_1"/>
    <property type="match status" value="1"/>
</dbReference>
<keyword evidence="5" id="KW-0547">Nucleotide-binding</keyword>
<dbReference type="CDD" id="cd03224">
    <property type="entry name" value="ABC_TM1139_LivF_branched"/>
    <property type="match status" value="1"/>
</dbReference>
<dbReference type="EMBL" id="JADQDF010000001">
    <property type="protein sequence ID" value="MBW0127061.1"/>
    <property type="molecule type" value="Genomic_DNA"/>
</dbReference>
<evidence type="ECO:0000256" key="1">
    <source>
        <dbReference type="ARBA" id="ARBA00005417"/>
    </source>
</evidence>
<name>A0ABS6U4Z2_9PSEU</name>
<evidence type="ECO:0000259" key="4">
    <source>
        <dbReference type="PROSITE" id="PS50893"/>
    </source>
</evidence>
<dbReference type="InterPro" id="IPR052156">
    <property type="entry name" value="BCAA_Transport_ATP-bd_LivF"/>
</dbReference>
<dbReference type="Proteomes" id="UP000694300">
    <property type="component" value="Unassembled WGS sequence"/>
</dbReference>
<keyword evidence="5" id="KW-0067">ATP-binding</keyword>
<protein>
    <submittedName>
        <fullName evidence="5">ABC transporter ATP-binding protein</fullName>
    </submittedName>
</protein>
<dbReference type="SMART" id="SM00382">
    <property type="entry name" value="AAA"/>
    <property type="match status" value="1"/>
</dbReference>
<gene>
    <name evidence="5" type="ORF">I4I82_05135</name>
</gene>
<dbReference type="PANTHER" id="PTHR43820">
    <property type="entry name" value="HIGH-AFFINITY BRANCHED-CHAIN AMINO ACID TRANSPORT ATP-BINDING PROTEIN LIVF"/>
    <property type="match status" value="1"/>
</dbReference>
<feature type="domain" description="ABC transporter" evidence="4">
    <location>
        <begin position="14"/>
        <end position="231"/>
    </location>
</feature>
<organism evidence="5 6">
    <name type="scientific">Pseudonocardia oceani</name>
    <dbReference type="NCBI Taxonomy" id="2792013"/>
    <lineage>
        <taxon>Bacteria</taxon>
        <taxon>Bacillati</taxon>
        <taxon>Actinomycetota</taxon>
        <taxon>Actinomycetes</taxon>
        <taxon>Pseudonocardiales</taxon>
        <taxon>Pseudonocardiaceae</taxon>
        <taxon>Pseudonocardia</taxon>
    </lineage>
</organism>
<dbReference type="GO" id="GO:0005524">
    <property type="term" value="F:ATP binding"/>
    <property type="evidence" value="ECO:0007669"/>
    <property type="project" value="UniProtKB-KW"/>
</dbReference>
<reference evidence="5 6" key="1">
    <citation type="submission" date="2020-11" db="EMBL/GenBank/DDBJ databases">
        <title>Pseudonocardia abyssalis sp. nov. and Pseudonocardia oceani sp. nov., description and phylogenomic analysis of two novel actinomycetes isolated from the deep Southern Ocean.</title>
        <authorList>
            <person name="Parra J."/>
        </authorList>
    </citation>
    <scope>NUCLEOTIDE SEQUENCE [LARGE SCALE GENOMIC DNA]</scope>
    <source>
        <strain evidence="6">KRD185</strain>
    </source>
</reference>
<evidence type="ECO:0000313" key="6">
    <source>
        <dbReference type="Proteomes" id="UP000694300"/>
    </source>
</evidence>
<dbReference type="InterPro" id="IPR017871">
    <property type="entry name" value="ABC_transporter-like_CS"/>
</dbReference>
<comment type="similarity">
    <text evidence="1">Belongs to the ABC transporter superfamily.</text>
</comment>
<dbReference type="PROSITE" id="PS50893">
    <property type="entry name" value="ABC_TRANSPORTER_2"/>
    <property type="match status" value="1"/>
</dbReference>
<dbReference type="InterPro" id="IPR003439">
    <property type="entry name" value="ABC_transporter-like_ATP-bd"/>
</dbReference>
<keyword evidence="2" id="KW-0813">Transport</keyword>
<evidence type="ECO:0000313" key="5">
    <source>
        <dbReference type="EMBL" id="MBW0127061.1"/>
    </source>
</evidence>
<keyword evidence="3" id="KW-0029">Amino-acid transport</keyword>
<proteinExistence type="inferred from homology"/>
<dbReference type="Pfam" id="PF00005">
    <property type="entry name" value="ABC_tran"/>
    <property type="match status" value="1"/>
</dbReference>
<evidence type="ECO:0000256" key="3">
    <source>
        <dbReference type="ARBA" id="ARBA00022970"/>
    </source>
</evidence>
<sequence>MSADGVREPAAAAIACAGLTSYYGQAPALRGVDVAVHTDEIVAVLGHNGAGKSTLLRSLARVHRAVDGAVTVSGREVTAEGASSVARLGVSLVREGAPVFGDLTVEENLLLGARLARVRGRQAPDLDEVWTWFAVLGERRSTRAGLLSGGQRQMLAISTALVSRPTVLLVDEPSAGLAPAMAETVFTAIRQLCATGMAVLLAEQNMRWVSDFATRTYHLETGTIAGSVTAA</sequence>
<accession>A0ABS6U4Z2</accession>
<evidence type="ECO:0000256" key="2">
    <source>
        <dbReference type="ARBA" id="ARBA00022448"/>
    </source>
</evidence>